<evidence type="ECO:0000256" key="5">
    <source>
        <dbReference type="ARBA" id="ARBA00022676"/>
    </source>
</evidence>
<dbReference type="GO" id="GO:0004134">
    <property type="term" value="F:4-alpha-glucanotransferase activity"/>
    <property type="evidence" value="ECO:0007669"/>
    <property type="project" value="UniProtKB-EC"/>
</dbReference>
<keyword evidence="5" id="KW-0328">Glycosyltransferase</keyword>
<keyword evidence="6 11" id="KW-0808">Transferase</keyword>
<dbReference type="Gene3D" id="3.20.20.80">
    <property type="entry name" value="Glycosidases"/>
    <property type="match status" value="1"/>
</dbReference>
<dbReference type="InterPro" id="IPR017853">
    <property type="entry name" value="GH"/>
</dbReference>
<comment type="caution">
    <text evidence="11">The sequence shown here is derived from an EMBL/GenBank/DDBJ whole genome shotgun (WGS) entry which is preliminary data.</text>
</comment>
<evidence type="ECO:0000313" key="12">
    <source>
        <dbReference type="Proteomes" id="UP000003527"/>
    </source>
</evidence>
<sequence>MDKTRSAGILMPVFSLPGEYGIGSFGKDAEEFIDIVAETGNRVWQVLPMGPTSYGDSPYQSFSSFAINPYYIDLEGLKEEGLLTEEELKEEKEAFLSSSEKIDYGLLYQRRYPLLRKAYERWKAAGGNPDTLLAERRKENLDYCLFMALKDSFEGSAWPDFPKEFRDKEESALKSFLEEHKDEVAYYAFMQWKAESQWKAIQDYAHERGVLIFGDLPIYCAMDSADVWGNRKIFDFSWEGRKFEKEEPEETSENEQEKQDIQSAEEKGYPGFVAGVPPDAFSATGQLWGNPLYDWEEQAKDNYSFWCKRMEYCFSLYDLIRIDHFRGFEAYYAVPFGEETAVNGSWRKGPGIALFDALHRYFQKESLPVIAEDLGVITEEVRELMRKTAYPGMKVLQFAFGGDYENDYLPHMFQDNKSVMYTGTHDNDTLRNWFETLGEEERGKIYRYLSRSQNDWNAMTELLIKEALSATSYLCIIPAGDYLELLSEGRINAPGTDAGNWQWRMKKHAFSPERKKIMRDMLETYGRRTDKR</sequence>
<evidence type="ECO:0000256" key="8">
    <source>
        <dbReference type="ARBA" id="ARBA00031423"/>
    </source>
</evidence>
<dbReference type="AlphaFoldDB" id="G9WSY1"/>
<name>G9WSY1_9FIRM</name>
<dbReference type="PATRIC" id="fig|796944.3.peg.721"/>
<dbReference type="InterPro" id="IPR003385">
    <property type="entry name" value="Glyco_hydro_77"/>
</dbReference>
<evidence type="ECO:0000256" key="9">
    <source>
        <dbReference type="ARBA" id="ARBA00031501"/>
    </source>
</evidence>
<organism evidence="11 12">
    <name type="scientific">Oribacterium asaccharolyticum ACB7</name>
    <dbReference type="NCBI Taxonomy" id="796944"/>
    <lineage>
        <taxon>Bacteria</taxon>
        <taxon>Bacillati</taxon>
        <taxon>Bacillota</taxon>
        <taxon>Clostridia</taxon>
        <taxon>Lachnospirales</taxon>
        <taxon>Lachnospiraceae</taxon>
        <taxon>Oribacterium</taxon>
    </lineage>
</organism>
<evidence type="ECO:0000256" key="1">
    <source>
        <dbReference type="ARBA" id="ARBA00000439"/>
    </source>
</evidence>
<evidence type="ECO:0000256" key="10">
    <source>
        <dbReference type="SAM" id="MobiDB-lite"/>
    </source>
</evidence>
<dbReference type="RefSeq" id="WP_009537840.1">
    <property type="nucleotide sequence ID" value="NZ_JH414507.1"/>
</dbReference>
<evidence type="ECO:0000256" key="2">
    <source>
        <dbReference type="ARBA" id="ARBA00005684"/>
    </source>
</evidence>
<dbReference type="EMBL" id="AFZD01000007">
    <property type="protein sequence ID" value="EHL13351.1"/>
    <property type="molecule type" value="Genomic_DNA"/>
</dbReference>
<comment type="catalytic activity">
    <reaction evidence="1">
        <text>Transfers a segment of a (1-&gt;4)-alpha-D-glucan to a new position in an acceptor, which may be glucose or a (1-&gt;4)-alpha-D-glucan.</text>
        <dbReference type="EC" id="2.4.1.25"/>
    </reaction>
</comment>
<dbReference type="Pfam" id="PF02446">
    <property type="entry name" value="Glyco_hydro_77"/>
    <property type="match status" value="1"/>
</dbReference>
<feature type="region of interest" description="Disordered" evidence="10">
    <location>
        <begin position="244"/>
        <end position="263"/>
    </location>
</feature>
<evidence type="ECO:0000256" key="3">
    <source>
        <dbReference type="ARBA" id="ARBA00012560"/>
    </source>
</evidence>
<keyword evidence="7" id="KW-0119">Carbohydrate metabolism</keyword>
<dbReference type="Proteomes" id="UP000003527">
    <property type="component" value="Unassembled WGS sequence"/>
</dbReference>
<evidence type="ECO:0000256" key="7">
    <source>
        <dbReference type="ARBA" id="ARBA00023277"/>
    </source>
</evidence>
<dbReference type="EC" id="2.4.1.25" evidence="3"/>
<evidence type="ECO:0000256" key="6">
    <source>
        <dbReference type="ARBA" id="ARBA00022679"/>
    </source>
</evidence>
<dbReference type="PANTHER" id="PTHR32438">
    <property type="entry name" value="4-ALPHA-GLUCANOTRANSFERASE DPE1, CHLOROPLASTIC/AMYLOPLASTIC"/>
    <property type="match status" value="1"/>
</dbReference>
<keyword evidence="12" id="KW-1185">Reference proteome</keyword>
<accession>G9WSY1</accession>
<dbReference type="GO" id="GO:0005975">
    <property type="term" value="P:carbohydrate metabolic process"/>
    <property type="evidence" value="ECO:0007669"/>
    <property type="project" value="InterPro"/>
</dbReference>
<proteinExistence type="inferred from homology"/>
<dbReference type="SUPFAM" id="SSF51445">
    <property type="entry name" value="(Trans)glycosidases"/>
    <property type="match status" value="2"/>
</dbReference>
<dbReference type="HOGENOM" id="CLU_014132_1_0_9"/>
<comment type="similarity">
    <text evidence="2">Belongs to the disproportionating enzyme family.</text>
</comment>
<gene>
    <name evidence="11" type="ORF">HMPREF9624_02197</name>
</gene>
<protein>
    <recommendedName>
        <fullName evidence="4">4-alpha-glucanotransferase</fullName>
        <ecNumber evidence="3">2.4.1.25</ecNumber>
    </recommendedName>
    <alternativeName>
        <fullName evidence="8">Amylomaltase</fullName>
    </alternativeName>
    <alternativeName>
        <fullName evidence="9">Disproportionating enzyme</fullName>
    </alternativeName>
</protein>
<dbReference type="PANTHER" id="PTHR32438:SF5">
    <property type="entry name" value="4-ALPHA-GLUCANOTRANSFERASE DPE1, CHLOROPLASTIC_AMYLOPLASTIC"/>
    <property type="match status" value="1"/>
</dbReference>
<evidence type="ECO:0000313" key="11">
    <source>
        <dbReference type="EMBL" id="EHL13351.1"/>
    </source>
</evidence>
<evidence type="ECO:0000256" key="4">
    <source>
        <dbReference type="ARBA" id="ARBA00020295"/>
    </source>
</evidence>
<reference evidence="11 12" key="1">
    <citation type="submission" date="2011-08" db="EMBL/GenBank/DDBJ databases">
        <title>The Genome Sequence of Oribacterium sp. ACB7.</title>
        <authorList>
            <consortium name="The Broad Institute Genome Sequencing Platform"/>
            <person name="Earl A."/>
            <person name="Ward D."/>
            <person name="Feldgarden M."/>
            <person name="Gevers D."/>
            <person name="Sizova M."/>
            <person name="Hazen A."/>
            <person name="Epstein S."/>
            <person name="Young S.K."/>
            <person name="Zeng Q."/>
            <person name="Gargeya S."/>
            <person name="Fitzgerald M."/>
            <person name="Haas B."/>
            <person name="Abouelleil A."/>
            <person name="Alvarado L."/>
            <person name="Arachchi H.M."/>
            <person name="Berlin A."/>
            <person name="Brown A."/>
            <person name="Chapman S.B."/>
            <person name="Chen Z."/>
            <person name="Dunbar C."/>
            <person name="Freedman E."/>
            <person name="Gearin G."/>
            <person name="Gellesch M."/>
            <person name="Goldberg J."/>
            <person name="Griggs A."/>
            <person name="Gujja S."/>
            <person name="Heiman D."/>
            <person name="Howarth C."/>
            <person name="Larson L."/>
            <person name="Lui A."/>
            <person name="MacDonald P.J.P."/>
            <person name="Montmayeur A."/>
            <person name="Murphy C."/>
            <person name="Neiman D."/>
            <person name="Pearson M."/>
            <person name="Priest M."/>
            <person name="Roberts A."/>
            <person name="Saif S."/>
            <person name="Shea T."/>
            <person name="Shenoy N."/>
            <person name="Sisk P."/>
            <person name="Stolte C."/>
            <person name="Sykes S."/>
            <person name="Wortman J."/>
            <person name="Nusbaum C."/>
            <person name="Birren B."/>
        </authorList>
    </citation>
    <scope>NUCLEOTIDE SEQUENCE [LARGE SCALE GENOMIC DNA]</scope>
    <source>
        <strain evidence="11 12">ACB7</strain>
    </source>
</reference>